<dbReference type="PANTHER" id="PTHR45036:SF1">
    <property type="entry name" value="METHYLTRANSFERASE LIKE 7A"/>
    <property type="match status" value="1"/>
</dbReference>
<dbReference type="Pfam" id="PF08241">
    <property type="entry name" value="Methyltransf_11"/>
    <property type="match status" value="1"/>
</dbReference>
<evidence type="ECO:0000313" key="4">
    <source>
        <dbReference type="Proteomes" id="UP000177798"/>
    </source>
</evidence>
<dbReference type="VEuPathDB" id="FungiDB:sscle_08g062510"/>
<dbReference type="PANTHER" id="PTHR45036">
    <property type="entry name" value="METHYLTRANSFERASE LIKE 7B"/>
    <property type="match status" value="1"/>
</dbReference>
<dbReference type="GO" id="GO:0008757">
    <property type="term" value="F:S-adenosylmethionine-dependent methyltransferase activity"/>
    <property type="evidence" value="ECO:0007669"/>
    <property type="project" value="InterPro"/>
</dbReference>
<dbReference type="OrthoDB" id="540004at2759"/>
<organism evidence="3 4">
    <name type="scientific">Sclerotinia sclerotiorum (strain ATCC 18683 / 1980 / Ss-1)</name>
    <name type="common">White mold</name>
    <name type="synonym">Whetzelinia sclerotiorum</name>
    <dbReference type="NCBI Taxonomy" id="665079"/>
    <lineage>
        <taxon>Eukaryota</taxon>
        <taxon>Fungi</taxon>
        <taxon>Dikarya</taxon>
        <taxon>Ascomycota</taxon>
        <taxon>Pezizomycotina</taxon>
        <taxon>Leotiomycetes</taxon>
        <taxon>Helotiales</taxon>
        <taxon>Sclerotiniaceae</taxon>
        <taxon>Sclerotinia</taxon>
    </lineage>
</organism>
<sequence length="259" mass="29366">MNTKEYIKDVLQHLWFPIEFMIVSFTFLPGTIISLLASANITTLSSVDRIKDAWFARFWAVYGPRVRESASENAEPMIKAARGIVLDIGPGSGEWLHVFDKSKVTKIYGVEPNRDHYDGLRRRIKEAGLTDIYEIVECGVEGLTKWGIEDESVDSVVTILCLCSVGQPEEMIKDLYKKLRKGGIWALYEHVVKEQEGWPSKYQSLVNLAWPHFLGGCSLRRDTGKSLREVGKWSKVDLKYPATEPSYAIVPHIMGTLEK</sequence>
<protein>
    <recommendedName>
        <fullName evidence="2">Methyltransferase type 11 domain-containing protein</fullName>
    </recommendedName>
</protein>
<dbReference type="EMBL" id="CP017821">
    <property type="protein sequence ID" value="APA11481.1"/>
    <property type="molecule type" value="Genomic_DNA"/>
</dbReference>
<keyword evidence="1" id="KW-0812">Transmembrane</keyword>
<evidence type="ECO:0000259" key="2">
    <source>
        <dbReference type="Pfam" id="PF08241"/>
    </source>
</evidence>
<feature type="transmembrane region" description="Helical" evidence="1">
    <location>
        <begin position="20"/>
        <end position="41"/>
    </location>
</feature>
<dbReference type="AlphaFoldDB" id="A0A1D9Q968"/>
<proteinExistence type="predicted"/>
<dbReference type="RefSeq" id="XP_001593461.1">
    <property type="nucleotide sequence ID" value="XM_001593411.1"/>
</dbReference>
<dbReference type="Gene3D" id="3.40.50.150">
    <property type="entry name" value="Vaccinia Virus protein VP39"/>
    <property type="match status" value="1"/>
</dbReference>
<evidence type="ECO:0000313" key="3">
    <source>
        <dbReference type="EMBL" id="APA11481.1"/>
    </source>
</evidence>
<accession>A0A1D9Q968</accession>
<evidence type="ECO:0000256" key="1">
    <source>
        <dbReference type="SAM" id="Phobius"/>
    </source>
</evidence>
<dbReference type="OMA" id="GPWEKID"/>
<keyword evidence="1" id="KW-1133">Transmembrane helix</keyword>
<dbReference type="InterPro" id="IPR052356">
    <property type="entry name" value="Thiol_S-MT"/>
</dbReference>
<dbReference type="Proteomes" id="UP000177798">
    <property type="component" value="Chromosome 8"/>
</dbReference>
<reference evidence="4" key="1">
    <citation type="journal article" date="2017" name="Genome Biol. Evol.">
        <title>The complete genome sequence of the phytopathogenic fungus Sclerotinia sclerotiorum reveals insights into the genome architecture of broad host range pathogens.</title>
        <authorList>
            <person name="Derbyshire M."/>
            <person name="Denton-Giles M."/>
            <person name="Hegedus D."/>
            <person name="Seifbarghy S."/>
            <person name="Rollins J."/>
            <person name="van Kan J."/>
            <person name="Seidl M.F."/>
            <person name="Faino L."/>
            <person name="Mbengue M."/>
            <person name="Navaud O."/>
            <person name="Raffaele S."/>
            <person name="Hammond-Kosack K."/>
            <person name="Heard S."/>
            <person name="Oliver R."/>
        </authorList>
    </citation>
    <scope>NUCLEOTIDE SEQUENCE [LARGE SCALE GENOMIC DNA]</scope>
    <source>
        <strain evidence="4">ATCC 18683 / 1980 / Ss-1</strain>
    </source>
</reference>
<dbReference type="InterPro" id="IPR029063">
    <property type="entry name" value="SAM-dependent_MTases_sf"/>
</dbReference>
<dbReference type="InterPro" id="IPR013216">
    <property type="entry name" value="Methyltransf_11"/>
</dbReference>
<dbReference type="SUPFAM" id="SSF53335">
    <property type="entry name" value="S-adenosyl-L-methionine-dependent methyltransferases"/>
    <property type="match status" value="1"/>
</dbReference>
<keyword evidence="1" id="KW-0472">Membrane</keyword>
<feature type="domain" description="Methyltransferase type 11" evidence="2">
    <location>
        <begin position="86"/>
        <end position="185"/>
    </location>
</feature>
<dbReference type="CDD" id="cd02440">
    <property type="entry name" value="AdoMet_MTases"/>
    <property type="match status" value="1"/>
</dbReference>
<name>A0A1D9Q968_SCLS1</name>
<dbReference type="KEGG" id="ssl:SS1G_04888"/>
<gene>
    <name evidence="3" type="ORF">sscle_08g062510</name>
</gene>